<gene>
    <name evidence="1" type="ORF">K1T71_005761</name>
</gene>
<sequence>MLTKMNDAMMNALNIKLNPFREEIRDLVNSMEYMNSRFEDISKEHKYTQEQVAILVKENEHLKTTVSDLSNRIDHMEQHSRSKNIEIQCVPENKNENLLNMVLQLTGAIGSEVNESHILNCTRVAKMRREGNRPRSIIVELCTPRYRDEFLTCALKYNKLNSRQKLNSTIIGISGNPVPIYICEHLSPTNKALHAAARMKAKQHKYKFVWVRNGRIFVRKNEESQFLWIKNTCSLDKII</sequence>
<accession>A0ACC1D596</accession>
<proteinExistence type="predicted"/>
<reference evidence="1 2" key="1">
    <citation type="journal article" date="2021" name="Front. Genet.">
        <title>Chromosome-Level Genome Assembly Reveals Significant Gene Expansion in the Toll and IMD Signaling Pathways of Dendrolimus kikuchii.</title>
        <authorList>
            <person name="Zhou J."/>
            <person name="Wu P."/>
            <person name="Xiong Z."/>
            <person name="Liu N."/>
            <person name="Zhao N."/>
            <person name="Ji M."/>
            <person name="Qiu Y."/>
            <person name="Yang B."/>
        </authorList>
    </citation>
    <scope>NUCLEOTIDE SEQUENCE [LARGE SCALE GENOMIC DNA]</scope>
    <source>
        <strain evidence="1">Ann1</strain>
    </source>
</reference>
<organism evidence="1 2">
    <name type="scientific">Dendrolimus kikuchii</name>
    <dbReference type="NCBI Taxonomy" id="765133"/>
    <lineage>
        <taxon>Eukaryota</taxon>
        <taxon>Metazoa</taxon>
        <taxon>Ecdysozoa</taxon>
        <taxon>Arthropoda</taxon>
        <taxon>Hexapoda</taxon>
        <taxon>Insecta</taxon>
        <taxon>Pterygota</taxon>
        <taxon>Neoptera</taxon>
        <taxon>Endopterygota</taxon>
        <taxon>Lepidoptera</taxon>
        <taxon>Glossata</taxon>
        <taxon>Ditrysia</taxon>
        <taxon>Bombycoidea</taxon>
        <taxon>Lasiocampidae</taxon>
        <taxon>Dendrolimus</taxon>
    </lineage>
</organism>
<name>A0ACC1D596_9NEOP</name>
<protein>
    <submittedName>
        <fullName evidence="1">Uncharacterized protein</fullName>
    </submittedName>
</protein>
<comment type="caution">
    <text evidence="1">The sequence shown here is derived from an EMBL/GenBank/DDBJ whole genome shotgun (WGS) entry which is preliminary data.</text>
</comment>
<dbReference type="EMBL" id="CM034395">
    <property type="protein sequence ID" value="KAJ0178986.1"/>
    <property type="molecule type" value="Genomic_DNA"/>
</dbReference>
<evidence type="ECO:0000313" key="1">
    <source>
        <dbReference type="EMBL" id="KAJ0178986.1"/>
    </source>
</evidence>
<keyword evidence="2" id="KW-1185">Reference proteome</keyword>
<evidence type="ECO:0000313" key="2">
    <source>
        <dbReference type="Proteomes" id="UP000824533"/>
    </source>
</evidence>
<dbReference type="Proteomes" id="UP000824533">
    <property type="component" value="Linkage Group LG09"/>
</dbReference>